<dbReference type="RefSeq" id="WP_353531034.1">
    <property type="nucleotide sequence ID" value="NZ_JBBMEX010000009.1"/>
</dbReference>
<protein>
    <submittedName>
        <fullName evidence="2">Helix-turn-helix transcriptional regulator</fullName>
    </submittedName>
</protein>
<dbReference type="InterPro" id="IPR010982">
    <property type="entry name" value="Lambda_DNA-bd_dom_sf"/>
</dbReference>
<gene>
    <name evidence="2" type="ORF">WMO43_09735</name>
</gene>
<dbReference type="Gene3D" id="1.10.260.40">
    <property type="entry name" value="lambda repressor-like DNA-binding domains"/>
    <property type="match status" value="1"/>
</dbReference>
<comment type="caution">
    <text evidence="2">The sequence shown here is derived from an EMBL/GenBank/DDBJ whole genome shotgun (WGS) entry which is preliminary data.</text>
</comment>
<evidence type="ECO:0000313" key="3">
    <source>
        <dbReference type="Proteomes" id="UP001454489"/>
    </source>
</evidence>
<name>A0ABV1HEL5_9FIRM</name>
<dbReference type="CDD" id="cd00093">
    <property type="entry name" value="HTH_XRE"/>
    <property type="match status" value="1"/>
</dbReference>
<proteinExistence type="predicted"/>
<sequence length="112" mass="13132">MKNPNIAKVLKEYRKQNHYSVEDVVFKLEEQNLPFATKTIYGWESGQTQPDADTLLVLCKIYKIDNILETFGYQPPSEELFLSKEEHELIQKYRQHEEMQNAVKKLLGVGED</sequence>
<dbReference type="SUPFAM" id="SSF47413">
    <property type="entry name" value="lambda repressor-like DNA-binding domains"/>
    <property type="match status" value="1"/>
</dbReference>
<dbReference type="EMBL" id="JBBMEX010000009">
    <property type="protein sequence ID" value="MEQ2558148.1"/>
    <property type="molecule type" value="Genomic_DNA"/>
</dbReference>
<reference evidence="2 3" key="1">
    <citation type="submission" date="2024-03" db="EMBL/GenBank/DDBJ databases">
        <title>Human intestinal bacterial collection.</title>
        <authorList>
            <person name="Pauvert C."/>
            <person name="Hitch T.C.A."/>
            <person name="Clavel T."/>
        </authorList>
    </citation>
    <scope>NUCLEOTIDE SEQUENCE [LARGE SCALE GENOMIC DNA]</scope>
    <source>
        <strain evidence="2 3">CLA-AA-H185</strain>
    </source>
</reference>
<organism evidence="2 3">
    <name type="scientific">Maccoyibacter intestinihominis</name>
    <dbReference type="NCBI Taxonomy" id="3133499"/>
    <lineage>
        <taxon>Bacteria</taxon>
        <taxon>Bacillati</taxon>
        <taxon>Bacillota</taxon>
        <taxon>Clostridia</taxon>
        <taxon>Lachnospirales</taxon>
        <taxon>Lachnospiraceae</taxon>
        <taxon>Maccoyibacter</taxon>
    </lineage>
</organism>
<evidence type="ECO:0000259" key="1">
    <source>
        <dbReference type="PROSITE" id="PS50943"/>
    </source>
</evidence>
<feature type="domain" description="HTH cro/C1-type" evidence="1">
    <location>
        <begin position="10"/>
        <end position="68"/>
    </location>
</feature>
<dbReference type="InterPro" id="IPR001387">
    <property type="entry name" value="Cro/C1-type_HTH"/>
</dbReference>
<evidence type="ECO:0000313" key="2">
    <source>
        <dbReference type="EMBL" id="MEQ2558148.1"/>
    </source>
</evidence>
<accession>A0ABV1HEL5</accession>
<dbReference type="PROSITE" id="PS50943">
    <property type="entry name" value="HTH_CROC1"/>
    <property type="match status" value="1"/>
</dbReference>
<keyword evidence="3" id="KW-1185">Reference proteome</keyword>
<dbReference type="Proteomes" id="UP001454489">
    <property type="component" value="Unassembled WGS sequence"/>
</dbReference>